<protein>
    <recommendedName>
        <fullName evidence="4">DUF4189 domain-containing protein</fullName>
    </recommendedName>
</protein>
<name>A0ABW2TLT6_9PSEU</name>
<evidence type="ECO:0000313" key="3">
    <source>
        <dbReference type="Proteomes" id="UP001596512"/>
    </source>
</evidence>
<proteinExistence type="predicted"/>
<reference evidence="3" key="1">
    <citation type="journal article" date="2019" name="Int. J. Syst. Evol. Microbiol.">
        <title>The Global Catalogue of Microorganisms (GCM) 10K type strain sequencing project: providing services to taxonomists for standard genome sequencing and annotation.</title>
        <authorList>
            <consortium name="The Broad Institute Genomics Platform"/>
            <consortium name="The Broad Institute Genome Sequencing Center for Infectious Disease"/>
            <person name="Wu L."/>
            <person name="Ma J."/>
        </authorList>
    </citation>
    <scope>NUCLEOTIDE SEQUENCE [LARGE SCALE GENOMIC DNA]</scope>
    <source>
        <strain evidence="3">JCM 17695</strain>
    </source>
</reference>
<sequence length="459" mass="46927">MRMRGRPGLRRAGAVLALGAALAACTSTTQGAPRAAPVAPTSAEQAATQALLDLAESGAVHYKGTMSASGSDLEFDLTAVRTGEVRGTLTVDGERADVLVLNDTIYLKGGAEFWDGIGGVGGTGRAEAVAGRWVQTPSGLLGLEFGGIFGPEALSSQLARGAERAGTGPLADAETAKVGSVDAVKLTTEGGTVYLAAEAPHGVLKVEAEKLGRSDTTSARDVVVEVSDASADLTALYADIAKSADALSAPIDVMTTVTEGEHNFDKCGAGSCSIVVRFTNSSKLAVTVSVRGTWQGDGAPLGVCDTKAGPVAPGKQGEARCTLDNQEWKSFYQRANSVAGNHPYSVEWTTLVLADAPDVKALRERATIAPAALSDKAEGSHVVYAIAYGAEKVWKYGVAAGETWQAHAAQQISACLAATGALCDVDLVTGADDAVAAYGLLGKLVASECPTGQWAGCKR</sequence>
<feature type="signal peptide" evidence="1">
    <location>
        <begin position="1"/>
        <end position="31"/>
    </location>
</feature>
<comment type="caution">
    <text evidence="2">The sequence shown here is derived from an EMBL/GenBank/DDBJ whole genome shotgun (WGS) entry which is preliminary data.</text>
</comment>
<keyword evidence="3" id="KW-1185">Reference proteome</keyword>
<evidence type="ECO:0000256" key="1">
    <source>
        <dbReference type="SAM" id="SignalP"/>
    </source>
</evidence>
<accession>A0ABW2TLT6</accession>
<feature type="chain" id="PRO_5046125477" description="DUF4189 domain-containing protein" evidence="1">
    <location>
        <begin position="32"/>
        <end position="459"/>
    </location>
</feature>
<evidence type="ECO:0000313" key="2">
    <source>
        <dbReference type="EMBL" id="MFC7613798.1"/>
    </source>
</evidence>
<dbReference type="PROSITE" id="PS51257">
    <property type="entry name" value="PROKAR_LIPOPROTEIN"/>
    <property type="match status" value="1"/>
</dbReference>
<organism evidence="2 3">
    <name type="scientific">Actinokineospora soli</name>
    <dbReference type="NCBI Taxonomy" id="1048753"/>
    <lineage>
        <taxon>Bacteria</taxon>
        <taxon>Bacillati</taxon>
        <taxon>Actinomycetota</taxon>
        <taxon>Actinomycetes</taxon>
        <taxon>Pseudonocardiales</taxon>
        <taxon>Pseudonocardiaceae</taxon>
        <taxon>Actinokineospora</taxon>
    </lineage>
</organism>
<evidence type="ECO:0008006" key="4">
    <source>
        <dbReference type="Google" id="ProtNLM"/>
    </source>
</evidence>
<keyword evidence="1" id="KW-0732">Signal</keyword>
<dbReference type="Proteomes" id="UP001596512">
    <property type="component" value="Unassembled WGS sequence"/>
</dbReference>
<gene>
    <name evidence="2" type="ORF">ACFQV2_09685</name>
</gene>
<dbReference type="EMBL" id="JBHTEY010000004">
    <property type="protein sequence ID" value="MFC7613798.1"/>
    <property type="molecule type" value="Genomic_DNA"/>
</dbReference>